<evidence type="ECO:0000256" key="5">
    <source>
        <dbReference type="ARBA" id="ARBA00013433"/>
    </source>
</evidence>
<comment type="caution">
    <text evidence="13">The sequence shown here is derived from an EMBL/GenBank/DDBJ whole genome shotgun (WGS) entry which is preliminary data.</text>
</comment>
<comment type="similarity">
    <text evidence="4">In the C-terminal section; belongs to the glycosyl hydrolase 73 family.</text>
</comment>
<keyword evidence="10" id="KW-0961">Cell wall biogenesis/degradation</keyword>
<reference evidence="13 14" key="1">
    <citation type="submission" date="2018-01" db="EMBL/GenBank/DDBJ databases">
        <title>The draft genome sequence of Halioglobus lutimaris HF004.</title>
        <authorList>
            <person name="Du Z.-J."/>
            <person name="Shi M.-J."/>
        </authorList>
    </citation>
    <scope>NUCLEOTIDE SEQUENCE [LARGE SCALE GENOMIC DNA]</scope>
    <source>
        <strain evidence="13 14">HF004</strain>
    </source>
</reference>
<dbReference type="GO" id="GO:0071555">
    <property type="term" value="P:cell wall organization"/>
    <property type="evidence" value="ECO:0007669"/>
    <property type="project" value="UniProtKB-KW"/>
</dbReference>
<evidence type="ECO:0000256" key="7">
    <source>
        <dbReference type="ARBA" id="ARBA00022795"/>
    </source>
</evidence>
<keyword evidence="9" id="KW-0326">Glycosidase</keyword>
<dbReference type="Gene3D" id="1.10.530.10">
    <property type="match status" value="1"/>
</dbReference>
<evidence type="ECO:0000256" key="6">
    <source>
        <dbReference type="ARBA" id="ARBA00022764"/>
    </source>
</evidence>
<evidence type="ECO:0000256" key="1">
    <source>
        <dbReference type="ARBA" id="ARBA00002954"/>
    </source>
</evidence>
<dbReference type="GO" id="GO:0016798">
    <property type="term" value="F:hydrolase activity, acting on glycosyl bonds"/>
    <property type="evidence" value="ECO:0007669"/>
    <property type="project" value="UniProtKB-KW"/>
</dbReference>
<comment type="subcellular location">
    <subcellularLocation>
        <location evidence="2">Periplasm</location>
    </subcellularLocation>
</comment>
<feature type="non-terminal residue" evidence="13">
    <location>
        <position position="270"/>
    </location>
</feature>
<accession>A0A2N5X1T0</accession>
<dbReference type="EMBL" id="PKUS01000015">
    <property type="protein sequence ID" value="PLW68420.1"/>
    <property type="molecule type" value="Genomic_DNA"/>
</dbReference>
<dbReference type="PANTHER" id="PTHR33308">
    <property type="entry name" value="PEPTIDOGLYCAN HYDROLASE FLGJ"/>
    <property type="match status" value="1"/>
</dbReference>
<evidence type="ECO:0000313" key="13">
    <source>
        <dbReference type="EMBL" id="PLW68420.1"/>
    </source>
</evidence>
<dbReference type="InterPro" id="IPR051056">
    <property type="entry name" value="Glycosyl_Hydrolase_73"/>
</dbReference>
<evidence type="ECO:0000256" key="11">
    <source>
        <dbReference type="ARBA" id="ARBA00030835"/>
    </source>
</evidence>
<protein>
    <recommendedName>
        <fullName evidence="5">Peptidoglycan hydrolase FlgJ</fullName>
    </recommendedName>
    <alternativeName>
        <fullName evidence="11">Muramidase FlgJ</fullName>
    </alternativeName>
</protein>
<dbReference type="GO" id="GO:0004040">
    <property type="term" value="F:amidase activity"/>
    <property type="evidence" value="ECO:0007669"/>
    <property type="project" value="InterPro"/>
</dbReference>
<dbReference type="InterPro" id="IPR013377">
    <property type="entry name" value="FlgJ"/>
</dbReference>
<sequence length="270" mass="29600">MTAAASIYHNLSGLESLRVEARKDPAAGVDKVARQFESLFVQMMLKSMRDATPRGGLFESDQMDMYQNMFDQQISLDLSRQGGIGLGATLRDQLGGSGGNRAEPLHDTSAQELTEAGTPATSQAVSDSRIMDTLARYRLFAAPSREVAPQRSGETVEPIDAAAHWQPASPEEFVREVWDHARASAQALGVDPRVLVAQSALETGWGKQVIRDAQGRSSYNLFGIKADTRWSGDAVSVNTLEYRENTARLEQASFRKYESVAGSFDDYVDF</sequence>
<evidence type="ECO:0000259" key="12">
    <source>
        <dbReference type="SMART" id="SM00047"/>
    </source>
</evidence>
<dbReference type="SMART" id="SM00047">
    <property type="entry name" value="LYZ2"/>
    <property type="match status" value="1"/>
</dbReference>
<comment type="similarity">
    <text evidence="3">In the N-terminal section; belongs to the FlgJ family.</text>
</comment>
<evidence type="ECO:0000256" key="10">
    <source>
        <dbReference type="ARBA" id="ARBA00023316"/>
    </source>
</evidence>
<dbReference type="NCBIfam" id="TIGR02541">
    <property type="entry name" value="flagell_FlgJ"/>
    <property type="match status" value="1"/>
</dbReference>
<evidence type="ECO:0000256" key="8">
    <source>
        <dbReference type="ARBA" id="ARBA00022801"/>
    </source>
</evidence>
<comment type="function">
    <text evidence="1">Flagellum-specific muramidase which hydrolyzes the peptidoglycan layer to assemble the rod structure in the periplasmic space.</text>
</comment>
<dbReference type="GO" id="GO:0071973">
    <property type="term" value="P:bacterial-type flagellum-dependent cell motility"/>
    <property type="evidence" value="ECO:0007669"/>
    <property type="project" value="TreeGrafter"/>
</dbReference>
<dbReference type="GO" id="GO:0044780">
    <property type="term" value="P:bacterial-type flagellum assembly"/>
    <property type="evidence" value="ECO:0007669"/>
    <property type="project" value="InterPro"/>
</dbReference>
<name>A0A2N5X1T0_9GAMM</name>
<keyword evidence="13" id="KW-0966">Cell projection</keyword>
<keyword evidence="13" id="KW-0282">Flagellum</keyword>
<dbReference type="Pfam" id="PF01832">
    <property type="entry name" value="Glucosaminidase"/>
    <property type="match status" value="1"/>
</dbReference>
<dbReference type="Pfam" id="PF10135">
    <property type="entry name" value="Rod-binding"/>
    <property type="match status" value="1"/>
</dbReference>
<keyword evidence="14" id="KW-1185">Reference proteome</keyword>
<organism evidence="13 14">
    <name type="scientific">Pseudohalioglobus lutimaris</name>
    <dbReference type="NCBI Taxonomy" id="1737061"/>
    <lineage>
        <taxon>Bacteria</taxon>
        <taxon>Pseudomonadati</taxon>
        <taxon>Pseudomonadota</taxon>
        <taxon>Gammaproteobacteria</taxon>
        <taxon>Cellvibrionales</taxon>
        <taxon>Halieaceae</taxon>
        <taxon>Pseudohalioglobus</taxon>
    </lineage>
</organism>
<evidence type="ECO:0000256" key="9">
    <source>
        <dbReference type="ARBA" id="ARBA00023295"/>
    </source>
</evidence>
<keyword evidence="13" id="KW-0969">Cilium</keyword>
<dbReference type="RefSeq" id="WP_101518269.1">
    <property type="nucleotide sequence ID" value="NZ_PKUS01000015.1"/>
</dbReference>
<proteinExistence type="inferred from homology"/>
<keyword evidence="7" id="KW-1005">Bacterial flagellum biogenesis</keyword>
<dbReference type="Proteomes" id="UP000235005">
    <property type="component" value="Unassembled WGS sequence"/>
</dbReference>
<gene>
    <name evidence="13" type="primary">flgJ</name>
    <name evidence="13" type="ORF">C0039_12855</name>
</gene>
<feature type="domain" description="Mannosyl-glycoprotein endo-beta-N-acetylglucosamidase-like" evidence="12">
    <location>
        <begin position="167"/>
        <end position="269"/>
    </location>
</feature>
<dbReference type="OrthoDB" id="289937at2"/>
<dbReference type="GO" id="GO:0042597">
    <property type="term" value="C:periplasmic space"/>
    <property type="evidence" value="ECO:0007669"/>
    <property type="project" value="UniProtKB-SubCell"/>
</dbReference>
<keyword evidence="6" id="KW-0574">Periplasm</keyword>
<dbReference type="PRINTS" id="PR01002">
    <property type="entry name" value="FLGFLGJ"/>
</dbReference>
<evidence type="ECO:0000313" key="14">
    <source>
        <dbReference type="Proteomes" id="UP000235005"/>
    </source>
</evidence>
<dbReference type="AlphaFoldDB" id="A0A2N5X1T0"/>
<evidence type="ECO:0000256" key="3">
    <source>
        <dbReference type="ARBA" id="ARBA00006880"/>
    </source>
</evidence>
<dbReference type="InterPro" id="IPR019301">
    <property type="entry name" value="Flagellar_prot_FlgJ_N"/>
</dbReference>
<evidence type="ECO:0000256" key="4">
    <source>
        <dbReference type="ARBA" id="ARBA00007974"/>
    </source>
</evidence>
<evidence type="ECO:0000256" key="2">
    <source>
        <dbReference type="ARBA" id="ARBA00004418"/>
    </source>
</evidence>
<dbReference type="InterPro" id="IPR002901">
    <property type="entry name" value="MGlyc_endo_b_GlcNAc-like_dom"/>
</dbReference>
<keyword evidence="8 13" id="KW-0378">Hydrolase</keyword>
<dbReference type="PANTHER" id="PTHR33308:SF9">
    <property type="entry name" value="PEPTIDOGLYCAN HYDROLASE FLGJ"/>
    <property type="match status" value="1"/>
</dbReference>